<dbReference type="SUPFAM" id="SSF116734">
    <property type="entry name" value="DNA methylase specificity domain"/>
    <property type="match status" value="2"/>
</dbReference>
<reference evidence="6 7" key="1">
    <citation type="submission" date="2016-04" db="EMBL/GenBank/DDBJ databases">
        <title>Complete genome sequence of Thermococcus barossii type strain SHCK-94.</title>
        <authorList>
            <person name="Oger P.M."/>
        </authorList>
    </citation>
    <scope>NUCLEOTIDE SEQUENCE [LARGE SCALE GENOMIC DNA]</scope>
    <source>
        <strain evidence="6 7">SHCK-94</strain>
    </source>
</reference>
<accession>A0A2Z2MIP4</accession>
<dbReference type="REBASE" id="210319">
    <property type="entry name" value="S.Tba94ORF4515P"/>
</dbReference>
<organism evidence="6 7">
    <name type="scientific">Thermococcus barossii</name>
    <dbReference type="NCBI Taxonomy" id="54077"/>
    <lineage>
        <taxon>Archaea</taxon>
        <taxon>Methanobacteriati</taxon>
        <taxon>Methanobacteriota</taxon>
        <taxon>Thermococci</taxon>
        <taxon>Thermococcales</taxon>
        <taxon>Thermococcaceae</taxon>
        <taxon>Thermococcus</taxon>
    </lineage>
</organism>
<dbReference type="InterPro" id="IPR044946">
    <property type="entry name" value="Restrct_endonuc_typeI_TRD_sf"/>
</dbReference>
<dbReference type="CDD" id="cd17515">
    <property type="entry name" value="RMtype1_S_MjaORF132P_Sau1132ORF3780P-TRD1-CR1_like"/>
    <property type="match status" value="1"/>
</dbReference>
<keyword evidence="4" id="KW-0175">Coiled coil</keyword>
<name>A0A2Z2MIP4_9EURY</name>
<dbReference type="KEGG" id="tbs:A3L01_04530"/>
<dbReference type="PANTHER" id="PTHR30408:SF12">
    <property type="entry name" value="TYPE I RESTRICTION ENZYME MJAVIII SPECIFICITY SUBUNIT"/>
    <property type="match status" value="1"/>
</dbReference>
<proteinExistence type="inferred from homology"/>
<dbReference type="PANTHER" id="PTHR30408">
    <property type="entry name" value="TYPE-1 RESTRICTION ENZYME ECOKI SPECIFICITY PROTEIN"/>
    <property type="match status" value="1"/>
</dbReference>
<evidence type="ECO:0000313" key="7">
    <source>
        <dbReference type="Proteomes" id="UP000250272"/>
    </source>
</evidence>
<comment type="similarity">
    <text evidence="1">Belongs to the type-I restriction system S methylase family.</text>
</comment>
<dbReference type="AlphaFoldDB" id="A0A2Z2MIP4"/>
<evidence type="ECO:0000313" key="6">
    <source>
        <dbReference type="EMBL" id="ASJ05776.1"/>
    </source>
</evidence>
<evidence type="ECO:0000256" key="1">
    <source>
        <dbReference type="ARBA" id="ARBA00010923"/>
    </source>
</evidence>
<evidence type="ECO:0000256" key="3">
    <source>
        <dbReference type="ARBA" id="ARBA00023125"/>
    </source>
</evidence>
<evidence type="ECO:0000259" key="5">
    <source>
        <dbReference type="Pfam" id="PF01420"/>
    </source>
</evidence>
<keyword evidence="7" id="KW-1185">Reference proteome</keyword>
<dbReference type="Gene3D" id="1.10.287.1120">
    <property type="entry name" value="Bipartite methylase S protein"/>
    <property type="match status" value="1"/>
</dbReference>
<gene>
    <name evidence="6" type="ORF">A3L01_04530</name>
</gene>
<feature type="domain" description="Type I restriction modification DNA specificity" evidence="5">
    <location>
        <begin position="154"/>
        <end position="337"/>
    </location>
</feature>
<dbReference type="Gene3D" id="3.90.220.20">
    <property type="entry name" value="DNA methylase specificity domains"/>
    <property type="match status" value="2"/>
</dbReference>
<dbReference type="Proteomes" id="UP000250272">
    <property type="component" value="Chromosome"/>
</dbReference>
<dbReference type="InterPro" id="IPR000055">
    <property type="entry name" value="Restrct_endonuc_typeI_TRD"/>
</dbReference>
<feature type="coiled-coil region" evidence="4">
    <location>
        <begin position="318"/>
        <end position="345"/>
    </location>
</feature>
<dbReference type="GO" id="GO:0003677">
    <property type="term" value="F:DNA binding"/>
    <property type="evidence" value="ECO:0007669"/>
    <property type="project" value="UniProtKB-KW"/>
</dbReference>
<evidence type="ECO:0000256" key="4">
    <source>
        <dbReference type="SAM" id="Coils"/>
    </source>
</evidence>
<sequence>MTKRALEDYNLNLLPKGSLILSTRAPVGYVAVLKEEATFNQGCKGLVPKNRSKIIPEFYAYYFKFKRQYLESLSGGSTFKELAKAMLEHFLIPLPPLPEQKKIAEILRTVDEAIEKTDEAIEKTERLKKGLMGRLLTKGIGHERFKKTELGEIPEEWRVVRLGEIADLKSGGTPSRKKPEYWENGTIPWVKSGELNDGIIVETEEKITEKAVRESSAKIFPEGTLLFALYGKGTVGKTAILGIDAATNQAVCGIFPKNNAFFPRFMQYYLIHRREPILTQYVNPSSDVGRTNIYISSLALLKIPLPLLSEQKQIAEILSTVDRKLELLRKRREKLEKVKRGLMKDLLTGRRRISITIKKYK</sequence>
<keyword evidence="3" id="KW-0238">DNA-binding</keyword>
<protein>
    <recommendedName>
        <fullName evidence="5">Type I restriction modification DNA specificity domain-containing protein</fullName>
    </recommendedName>
</protein>
<dbReference type="Pfam" id="PF01420">
    <property type="entry name" value="Methylase_S"/>
    <property type="match status" value="2"/>
</dbReference>
<dbReference type="GO" id="GO:0009307">
    <property type="term" value="P:DNA restriction-modification system"/>
    <property type="evidence" value="ECO:0007669"/>
    <property type="project" value="UniProtKB-KW"/>
</dbReference>
<dbReference type="InterPro" id="IPR052021">
    <property type="entry name" value="Type-I_RS_S_subunit"/>
</dbReference>
<keyword evidence="2" id="KW-0680">Restriction system</keyword>
<dbReference type="EMBL" id="CP015101">
    <property type="protein sequence ID" value="ASJ05776.1"/>
    <property type="molecule type" value="Genomic_DNA"/>
</dbReference>
<feature type="domain" description="Type I restriction modification DNA specificity" evidence="5">
    <location>
        <begin position="3"/>
        <end position="118"/>
    </location>
</feature>
<evidence type="ECO:0000256" key="2">
    <source>
        <dbReference type="ARBA" id="ARBA00022747"/>
    </source>
</evidence>